<protein>
    <submittedName>
        <fullName evidence="1">Uncharacterized protein</fullName>
    </submittedName>
</protein>
<accession>A0A0K2UIE4</accession>
<proteinExistence type="predicted"/>
<organism evidence="1">
    <name type="scientific">Lepeophtheirus salmonis</name>
    <name type="common">Salmon louse</name>
    <name type="synonym">Caligus salmonis</name>
    <dbReference type="NCBI Taxonomy" id="72036"/>
    <lineage>
        <taxon>Eukaryota</taxon>
        <taxon>Metazoa</taxon>
        <taxon>Ecdysozoa</taxon>
        <taxon>Arthropoda</taxon>
        <taxon>Crustacea</taxon>
        <taxon>Multicrustacea</taxon>
        <taxon>Hexanauplia</taxon>
        <taxon>Copepoda</taxon>
        <taxon>Siphonostomatoida</taxon>
        <taxon>Caligidae</taxon>
        <taxon>Lepeophtheirus</taxon>
    </lineage>
</organism>
<dbReference type="EMBL" id="HACA01020346">
    <property type="protein sequence ID" value="CDW37707.1"/>
    <property type="molecule type" value="Transcribed_RNA"/>
</dbReference>
<evidence type="ECO:0000313" key="1">
    <source>
        <dbReference type="EMBL" id="CDW37707.1"/>
    </source>
</evidence>
<reference evidence="1" key="1">
    <citation type="submission" date="2014-05" db="EMBL/GenBank/DDBJ databases">
        <authorList>
            <person name="Chronopoulou M."/>
        </authorList>
    </citation>
    <scope>NUCLEOTIDE SEQUENCE</scope>
    <source>
        <tissue evidence="1">Whole organism</tissue>
    </source>
</reference>
<sequence length="20" mass="2085">MLATLFARGLSPSVRPIAGQ</sequence>
<name>A0A0K2UIE4_LEPSM</name>
<dbReference type="AlphaFoldDB" id="A0A0K2UIE4"/>